<dbReference type="InterPro" id="IPR011990">
    <property type="entry name" value="TPR-like_helical_dom_sf"/>
</dbReference>
<dbReference type="AlphaFoldDB" id="A0A2V0P2A7"/>
<gene>
    <name evidence="5" type="ORF">Rsub_04884</name>
</gene>
<name>A0A2V0P2A7_9CHLO</name>
<dbReference type="Pfam" id="PF18972">
    <property type="entry name" value="Wheel"/>
    <property type="match status" value="1"/>
</dbReference>
<dbReference type="GO" id="GO:0030544">
    <property type="term" value="F:Hsp70 protein binding"/>
    <property type="evidence" value="ECO:0007669"/>
    <property type="project" value="TreeGrafter"/>
</dbReference>
<dbReference type="EMBL" id="BDRX01000022">
    <property type="protein sequence ID" value="GBF91215.1"/>
    <property type="molecule type" value="Genomic_DNA"/>
</dbReference>
<keyword evidence="6" id="KW-1185">Reference proteome</keyword>
<dbReference type="GO" id="GO:0005829">
    <property type="term" value="C:cytosol"/>
    <property type="evidence" value="ECO:0007669"/>
    <property type="project" value="TreeGrafter"/>
</dbReference>
<evidence type="ECO:0000256" key="2">
    <source>
        <dbReference type="ARBA" id="ARBA00022803"/>
    </source>
</evidence>
<dbReference type="GO" id="GO:0006457">
    <property type="term" value="P:protein folding"/>
    <property type="evidence" value="ECO:0007669"/>
    <property type="project" value="TreeGrafter"/>
</dbReference>
<feature type="region of interest" description="Disordered" evidence="3">
    <location>
        <begin position="1"/>
        <end position="31"/>
    </location>
</feature>
<keyword evidence="1" id="KW-0677">Repeat</keyword>
<dbReference type="InParanoid" id="A0A2V0P2A7"/>
<feature type="domain" description="Cns1/TTC4 wheel" evidence="4">
    <location>
        <begin position="242"/>
        <end position="308"/>
    </location>
</feature>
<dbReference type="OrthoDB" id="420195at2759"/>
<dbReference type="PANTHER" id="PTHR46035:SF1">
    <property type="entry name" value="TETRATRICOPEPTIDE REPEAT PROTEIN 4"/>
    <property type="match status" value="1"/>
</dbReference>
<dbReference type="Proteomes" id="UP000247498">
    <property type="component" value="Unassembled WGS sequence"/>
</dbReference>
<comment type="caution">
    <text evidence="5">The sequence shown here is derived from an EMBL/GenBank/DDBJ whole genome shotgun (WGS) entry which is preliminary data.</text>
</comment>
<proteinExistence type="predicted"/>
<dbReference type="GO" id="GO:0051879">
    <property type="term" value="F:Hsp90 protein binding"/>
    <property type="evidence" value="ECO:0007669"/>
    <property type="project" value="InterPro"/>
</dbReference>
<evidence type="ECO:0000313" key="5">
    <source>
        <dbReference type="EMBL" id="GBF91215.1"/>
    </source>
</evidence>
<dbReference type="PANTHER" id="PTHR46035">
    <property type="entry name" value="TETRATRICOPEPTIDE REPEAT PROTEIN 4"/>
    <property type="match status" value="1"/>
</dbReference>
<evidence type="ECO:0000256" key="1">
    <source>
        <dbReference type="ARBA" id="ARBA00022737"/>
    </source>
</evidence>
<organism evidence="5 6">
    <name type="scientific">Raphidocelis subcapitata</name>
    <dbReference type="NCBI Taxonomy" id="307507"/>
    <lineage>
        <taxon>Eukaryota</taxon>
        <taxon>Viridiplantae</taxon>
        <taxon>Chlorophyta</taxon>
        <taxon>core chlorophytes</taxon>
        <taxon>Chlorophyceae</taxon>
        <taxon>CS clade</taxon>
        <taxon>Sphaeropleales</taxon>
        <taxon>Selenastraceae</taxon>
        <taxon>Raphidocelis</taxon>
    </lineage>
</organism>
<keyword evidence="2" id="KW-0802">TPR repeat</keyword>
<dbReference type="CDD" id="cd21377">
    <property type="entry name" value="CTWD_Cns1-like"/>
    <property type="match status" value="1"/>
</dbReference>
<sequence length="389" mass="42275">MSDGSDGEGRSPSTSAGGGGRGDDPLDPAALPCLFWDEMPDKPEEHPDYAALQAIADECTPEERADSFRKQGNKKLEVGLKAKNRFLLREAVGLYTKGLELQSSEAGVNLALYNNRAHVHSLLGNWRNSLEDSQAARRLDPSNVKAAFRAARAAAKLGQLELAGRLVDGGLALDPASKELLKLQSDLAPARAAAEARARAEAEAEERRMAPARALAAALTARGYRLTRPQVAVGTRRPYADAAGVVHWPVLLMYPETLQQDVVEDWADEDCVADHLDVMFGEGAPPLPWDAAGEYSRARVELYYLANAGQPLTQPQLEDAMAGRWPEGLDRDAEGPTRYGAAAARWTRVDEALSLREVLTRPDHIVAGAPLFFVVAGGTEYRERFLTER</sequence>
<dbReference type="FunCoup" id="A0A2V0P2A7">
    <property type="interactions" value="1978"/>
</dbReference>
<protein>
    <recommendedName>
        <fullName evidence="4">Cns1/TTC4 wheel domain-containing protein</fullName>
    </recommendedName>
</protein>
<dbReference type="GO" id="GO:0005634">
    <property type="term" value="C:nucleus"/>
    <property type="evidence" value="ECO:0007669"/>
    <property type="project" value="TreeGrafter"/>
</dbReference>
<dbReference type="InterPro" id="IPR044059">
    <property type="entry name" value="Csn1/TTC4_wheel"/>
</dbReference>
<reference evidence="5 6" key="1">
    <citation type="journal article" date="2018" name="Sci. Rep.">
        <title>Raphidocelis subcapitata (=Pseudokirchneriella subcapitata) provides an insight into genome evolution and environmental adaptations in the Sphaeropleales.</title>
        <authorList>
            <person name="Suzuki S."/>
            <person name="Yamaguchi H."/>
            <person name="Nakajima N."/>
            <person name="Kawachi M."/>
        </authorList>
    </citation>
    <scope>NUCLEOTIDE SEQUENCE [LARGE SCALE GENOMIC DNA]</scope>
    <source>
        <strain evidence="5 6">NIES-35</strain>
    </source>
</reference>
<evidence type="ECO:0000256" key="3">
    <source>
        <dbReference type="SAM" id="MobiDB-lite"/>
    </source>
</evidence>
<dbReference type="Gene3D" id="1.25.40.10">
    <property type="entry name" value="Tetratricopeptide repeat domain"/>
    <property type="match status" value="1"/>
</dbReference>
<dbReference type="SUPFAM" id="SSF48452">
    <property type="entry name" value="TPR-like"/>
    <property type="match status" value="1"/>
</dbReference>
<evidence type="ECO:0000259" key="4">
    <source>
        <dbReference type="Pfam" id="PF18972"/>
    </source>
</evidence>
<dbReference type="STRING" id="307507.A0A2V0P2A7"/>
<accession>A0A2V0P2A7</accession>
<evidence type="ECO:0000313" key="6">
    <source>
        <dbReference type="Proteomes" id="UP000247498"/>
    </source>
</evidence>